<proteinExistence type="inferred from homology"/>
<comment type="caution">
    <text evidence="4">The sequence shown here is derived from an EMBL/GenBank/DDBJ whole genome shotgun (WGS) entry which is preliminary data.</text>
</comment>
<feature type="domain" description="Bacterial sugar transferase" evidence="3">
    <location>
        <begin position="7"/>
        <end position="187"/>
    </location>
</feature>
<dbReference type="Proteomes" id="UP000216207">
    <property type="component" value="Unassembled WGS sequence"/>
</dbReference>
<sequence length="195" mass="22549">MYQFIIKRLLDILIALILLPILIIVFIPVFLLIKFEDRGPVFYTGIRIGKNMKQFHMYKFRTMKVNAPDIRNGDGTTYNSQDDPRVTKVGKWLRVTSLDEIPQIINVLIGQMSFIGPRPSPLGDKSNYPDDFFKKFEVLPGITGYNQALHRNSSTMDQRIANDKYYVENISFILDAKIVILTIRSVLGRKNIHRN</sequence>
<evidence type="ECO:0000313" key="5">
    <source>
        <dbReference type="Proteomes" id="UP000216207"/>
    </source>
</evidence>
<dbReference type="EMBL" id="NPCC01000012">
    <property type="protein sequence ID" value="PAE89033.1"/>
    <property type="molecule type" value="Genomic_DNA"/>
</dbReference>
<keyword evidence="4" id="KW-0808">Transferase</keyword>
<keyword evidence="2" id="KW-0812">Transmembrane</keyword>
<dbReference type="GO" id="GO:0016780">
    <property type="term" value="F:phosphotransferase activity, for other substituted phosphate groups"/>
    <property type="evidence" value="ECO:0007669"/>
    <property type="project" value="TreeGrafter"/>
</dbReference>
<evidence type="ECO:0000259" key="3">
    <source>
        <dbReference type="Pfam" id="PF02397"/>
    </source>
</evidence>
<reference evidence="4 5" key="1">
    <citation type="submission" date="2017-07" db="EMBL/GenBank/DDBJ databases">
        <title>Isolation and whole genome analysis of endospore-forming bacteria from heroin.</title>
        <authorList>
            <person name="Kalinowski J."/>
            <person name="Ahrens B."/>
            <person name="Al-Dilaimi A."/>
            <person name="Winkler A."/>
            <person name="Wibberg D."/>
            <person name="Schleenbecker U."/>
            <person name="Ruckert C."/>
            <person name="Wolfel R."/>
            <person name="Grass G."/>
        </authorList>
    </citation>
    <scope>NUCLEOTIDE SEQUENCE [LARGE SCALE GENOMIC DNA]</scope>
    <source>
        <strain evidence="4 5">7539</strain>
    </source>
</reference>
<dbReference type="InterPro" id="IPR003362">
    <property type="entry name" value="Bact_transf"/>
</dbReference>
<keyword evidence="2" id="KW-0472">Membrane</keyword>
<dbReference type="PANTHER" id="PTHR30576">
    <property type="entry name" value="COLANIC BIOSYNTHESIS UDP-GLUCOSE LIPID CARRIER TRANSFERASE"/>
    <property type="match status" value="1"/>
</dbReference>
<dbReference type="Pfam" id="PF02397">
    <property type="entry name" value="Bac_transf"/>
    <property type="match status" value="1"/>
</dbReference>
<name>A0A268NZV9_SHOCL</name>
<accession>A0A268NZV9</accession>
<dbReference type="PANTHER" id="PTHR30576:SF0">
    <property type="entry name" value="UNDECAPRENYL-PHOSPHATE N-ACETYLGALACTOSAMINYL 1-PHOSPHATE TRANSFERASE-RELATED"/>
    <property type="match status" value="1"/>
</dbReference>
<evidence type="ECO:0000256" key="1">
    <source>
        <dbReference type="ARBA" id="ARBA00006464"/>
    </source>
</evidence>
<comment type="similarity">
    <text evidence="1">Belongs to the bacterial sugar transferase family.</text>
</comment>
<feature type="transmembrane region" description="Helical" evidence="2">
    <location>
        <begin position="12"/>
        <end position="33"/>
    </location>
</feature>
<gene>
    <name evidence="4" type="ORF">CHH72_11735</name>
</gene>
<protein>
    <submittedName>
        <fullName evidence="4">Sugar transferase</fullName>
    </submittedName>
</protein>
<dbReference type="AlphaFoldDB" id="A0A268NZV9"/>
<dbReference type="RefSeq" id="WP_063609595.1">
    <property type="nucleotide sequence ID" value="NZ_CP154609.1"/>
</dbReference>
<organism evidence="4 5">
    <name type="scientific">Shouchella clausii</name>
    <name type="common">Alkalihalobacillus clausii</name>
    <dbReference type="NCBI Taxonomy" id="79880"/>
    <lineage>
        <taxon>Bacteria</taxon>
        <taxon>Bacillati</taxon>
        <taxon>Bacillota</taxon>
        <taxon>Bacilli</taxon>
        <taxon>Bacillales</taxon>
        <taxon>Bacillaceae</taxon>
        <taxon>Shouchella</taxon>
    </lineage>
</organism>
<keyword evidence="2" id="KW-1133">Transmembrane helix</keyword>
<evidence type="ECO:0000313" key="4">
    <source>
        <dbReference type="EMBL" id="PAE89033.1"/>
    </source>
</evidence>
<evidence type="ECO:0000256" key="2">
    <source>
        <dbReference type="SAM" id="Phobius"/>
    </source>
</evidence>